<evidence type="ECO:0000313" key="3">
    <source>
        <dbReference type="EMBL" id="STD10027.1"/>
    </source>
</evidence>
<dbReference type="OrthoDB" id="1246284at2"/>
<feature type="signal peptide" evidence="1">
    <location>
        <begin position="1"/>
        <end position="18"/>
    </location>
</feature>
<reference evidence="3 4" key="1">
    <citation type="submission" date="2018-06" db="EMBL/GenBank/DDBJ databases">
        <authorList>
            <consortium name="Pathogen Informatics"/>
            <person name="Doyle S."/>
        </authorList>
    </citation>
    <scope>NUCLEOTIDE SEQUENCE [LARGE SCALE GENOMIC DNA]</scope>
    <source>
        <strain evidence="3 4">NCTC13533</strain>
    </source>
</reference>
<proteinExistence type="predicted"/>
<dbReference type="Proteomes" id="UP000273270">
    <property type="component" value="Chromosome"/>
</dbReference>
<accession>A0A376EIZ5</accession>
<keyword evidence="1" id="KW-0732">Signal</keyword>
<protein>
    <submittedName>
        <fullName evidence="3">Uncharacterized protein</fullName>
    </submittedName>
</protein>
<dbReference type="AlphaFoldDB" id="A0A376EIZ5"/>
<dbReference type="KEGG" id="ccau:EG346_04300"/>
<name>A0A376EIZ5_CHRCU</name>
<gene>
    <name evidence="2" type="ORF">EG346_04300</name>
    <name evidence="3" type="ORF">NCTC13533_04731</name>
</gene>
<feature type="chain" id="PRO_5044586198" evidence="1">
    <location>
        <begin position="19"/>
        <end position="415"/>
    </location>
</feature>
<evidence type="ECO:0000313" key="4">
    <source>
        <dbReference type="Proteomes" id="UP000255224"/>
    </source>
</evidence>
<sequence>MKKTILFLAVISSGLIYSQVGINTSNPRGIFHVDGKKDNPATGAPTALQGANDFTVVADGSVGIGTTTPNASAILDVNVDGLAVGSKKGLLGPKVALTSQTDQTTIPSPVAGLLVYNLGTGGLDYVGYVFWNGTEWRTFSNGSLAPGTLGTITCNGVTLSPGTYTSGTPYTGTMSVPYTGGNGGVYAAQSIGPVNGLVATLAAGNFNVGSGILTYTVSGSPTVSSPTLTTFPINIGGQTCSATVGAGAVIAPGELVYYHSSIPRKTTSFLLSQYLNDLPIINNTFRVDAFITSPNAFDSNNASTNFDPRLYNITAANAKVWVSEVSTHTGDSHGANLLIFPNNYAQFDDGVYLTYGRNETVTFDITTPDNKWYRVYYALRVDNKSFTSSGNGNVTSDSNNSDNTLEVYVSIQRLY</sequence>
<dbReference type="EMBL" id="UFVQ01000003">
    <property type="protein sequence ID" value="STD10027.1"/>
    <property type="molecule type" value="Genomic_DNA"/>
</dbReference>
<organism evidence="3 4">
    <name type="scientific">Chryseobacterium carnipullorum</name>
    <dbReference type="NCBI Taxonomy" id="1124835"/>
    <lineage>
        <taxon>Bacteria</taxon>
        <taxon>Pseudomonadati</taxon>
        <taxon>Bacteroidota</taxon>
        <taxon>Flavobacteriia</taxon>
        <taxon>Flavobacteriales</taxon>
        <taxon>Weeksellaceae</taxon>
        <taxon>Chryseobacterium group</taxon>
        <taxon>Chryseobacterium</taxon>
    </lineage>
</organism>
<reference evidence="5" key="2">
    <citation type="submission" date="2018-11" db="EMBL/GenBank/DDBJ databases">
        <title>Proposal to divide the Flavobacteriaceae and reorganize its genera based on Amino Acid Identity values calculated from whole genome sequences.</title>
        <authorList>
            <person name="Nicholson A.C."/>
            <person name="Gulvik C.A."/>
            <person name="Whitney A.M."/>
            <person name="Humrighouse B.W."/>
            <person name="Bell M."/>
            <person name="Holmes B."/>
            <person name="Steigerwalt A.G."/>
            <person name="Villarma A."/>
            <person name="Sheth M."/>
            <person name="Batra D."/>
            <person name="Pryor J."/>
            <person name="Bernardet J.-F."/>
            <person name="Hugo C."/>
            <person name="Kampfer P."/>
            <person name="Newman J."/>
            <person name="McQuiston J.R."/>
        </authorList>
    </citation>
    <scope>NUCLEOTIDE SEQUENCE [LARGE SCALE GENOMIC DNA]</scope>
    <source>
        <strain evidence="5">G0188</strain>
    </source>
</reference>
<dbReference type="Proteomes" id="UP000255224">
    <property type="component" value="Unassembled WGS sequence"/>
</dbReference>
<dbReference type="EMBL" id="CP033920">
    <property type="protein sequence ID" value="AZA47451.1"/>
    <property type="molecule type" value="Genomic_DNA"/>
</dbReference>
<evidence type="ECO:0000313" key="5">
    <source>
        <dbReference type="Proteomes" id="UP000273270"/>
    </source>
</evidence>
<evidence type="ECO:0000313" key="2">
    <source>
        <dbReference type="EMBL" id="AZA47451.1"/>
    </source>
</evidence>
<accession>A0A3G6LW15</accession>
<dbReference type="RefSeq" id="WP_123877091.1">
    <property type="nucleotide sequence ID" value="NZ_CP033920.1"/>
</dbReference>
<keyword evidence="5" id="KW-1185">Reference proteome</keyword>
<reference evidence="2" key="3">
    <citation type="submission" date="2018-11" db="EMBL/GenBank/DDBJ databases">
        <title>Proposal to divide the Flavobacteriaceae and reorganize its genera based on Amino Acid Identity values calculated from whole genome sequences.</title>
        <authorList>
            <person name="Nicholson A.C."/>
            <person name="Gulvik C.A."/>
            <person name="Whitney A.M."/>
            <person name="Humrighouse B.W."/>
            <person name="Bell M."/>
            <person name="Holmes B."/>
            <person name="Steigerwalt A."/>
            <person name="Villarma A."/>
            <person name="Sheth M."/>
            <person name="Batra D."/>
            <person name="Pryor J."/>
            <person name="Bernardet J.-F."/>
            <person name="Hugo C."/>
            <person name="Kampfer P."/>
            <person name="Newman J."/>
            <person name="Mcquiston J.R."/>
        </authorList>
    </citation>
    <scope>NUCLEOTIDE SEQUENCE [LARGE SCALE GENOMIC DNA]</scope>
    <source>
        <strain evidence="2">G0188</strain>
    </source>
</reference>
<evidence type="ECO:0000256" key="1">
    <source>
        <dbReference type="SAM" id="SignalP"/>
    </source>
</evidence>